<gene>
    <name evidence="2" type="ORF">Salat_2580500</name>
</gene>
<reference evidence="2" key="1">
    <citation type="submission" date="2020-06" db="EMBL/GenBank/DDBJ databases">
        <authorList>
            <person name="Li T."/>
            <person name="Hu X."/>
            <person name="Zhang T."/>
            <person name="Song X."/>
            <person name="Zhang H."/>
            <person name="Dai N."/>
            <person name="Sheng W."/>
            <person name="Hou X."/>
            <person name="Wei L."/>
        </authorList>
    </citation>
    <scope>NUCLEOTIDE SEQUENCE</scope>
    <source>
        <strain evidence="2">3651</strain>
        <tissue evidence="2">Leaf</tissue>
    </source>
</reference>
<accession>A0AAE1XNS9</accession>
<reference evidence="2" key="2">
    <citation type="journal article" date="2024" name="Plant">
        <title>Genomic evolution and insights into agronomic trait innovations of Sesamum species.</title>
        <authorList>
            <person name="Miao H."/>
            <person name="Wang L."/>
            <person name="Qu L."/>
            <person name="Liu H."/>
            <person name="Sun Y."/>
            <person name="Le M."/>
            <person name="Wang Q."/>
            <person name="Wei S."/>
            <person name="Zheng Y."/>
            <person name="Lin W."/>
            <person name="Duan Y."/>
            <person name="Cao H."/>
            <person name="Xiong S."/>
            <person name="Wang X."/>
            <person name="Wei L."/>
            <person name="Li C."/>
            <person name="Ma Q."/>
            <person name="Ju M."/>
            <person name="Zhao R."/>
            <person name="Li G."/>
            <person name="Mu C."/>
            <person name="Tian Q."/>
            <person name="Mei H."/>
            <person name="Zhang T."/>
            <person name="Gao T."/>
            <person name="Zhang H."/>
        </authorList>
    </citation>
    <scope>NUCLEOTIDE SEQUENCE</scope>
    <source>
        <strain evidence="2">3651</strain>
    </source>
</reference>
<evidence type="ECO:0000313" key="3">
    <source>
        <dbReference type="Proteomes" id="UP001293254"/>
    </source>
</evidence>
<proteinExistence type="predicted"/>
<organism evidence="2 3">
    <name type="scientific">Sesamum alatum</name>
    <dbReference type="NCBI Taxonomy" id="300844"/>
    <lineage>
        <taxon>Eukaryota</taxon>
        <taxon>Viridiplantae</taxon>
        <taxon>Streptophyta</taxon>
        <taxon>Embryophyta</taxon>
        <taxon>Tracheophyta</taxon>
        <taxon>Spermatophyta</taxon>
        <taxon>Magnoliopsida</taxon>
        <taxon>eudicotyledons</taxon>
        <taxon>Gunneridae</taxon>
        <taxon>Pentapetalae</taxon>
        <taxon>asterids</taxon>
        <taxon>lamiids</taxon>
        <taxon>Lamiales</taxon>
        <taxon>Pedaliaceae</taxon>
        <taxon>Sesamum</taxon>
    </lineage>
</organism>
<feature type="compositionally biased region" description="Basic residues" evidence="1">
    <location>
        <begin position="155"/>
        <end position="174"/>
    </location>
</feature>
<dbReference type="Proteomes" id="UP001293254">
    <property type="component" value="Unassembled WGS sequence"/>
</dbReference>
<evidence type="ECO:0000313" key="2">
    <source>
        <dbReference type="EMBL" id="KAK4414736.1"/>
    </source>
</evidence>
<evidence type="ECO:0000256" key="1">
    <source>
        <dbReference type="SAM" id="MobiDB-lite"/>
    </source>
</evidence>
<dbReference type="AlphaFoldDB" id="A0AAE1XNS9"/>
<keyword evidence="3" id="KW-1185">Reference proteome</keyword>
<protein>
    <submittedName>
        <fullName evidence="2">Uncharacterized protein</fullName>
    </submittedName>
</protein>
<feature type="region of interest" description="Disordered" evidence="1">
    <location>
        <begin position="144"/>
        <end position="185"/>
    </location>
</feature>
<sequence>MRILAEVFDAYFADLHDFASNEHRICHLKQVLNCIGNENSNKWREIKASKVSEVPAMVKFKIFHYHYSGKKTGGNEQSESKASSSGGLSSWSHFNLFHGQKPERQIRAFEKDLGINATKRRLSDRRGKWLFSDEEVFVSDRASRLRTKGREKGLHRISNKKKGKKSPSHHHRNGLRSWDEAHSTC</sequence>
<name>A0AAE1XNS9_9LAMI</name>
<comment type="caution">
    <text evidence="2">The sequence shown here is derived from an EMBL/GenBank/DDBJ whole genome shotgun (WGS) entry which is preliminary data.</text>
</comment>
<dbReference type="EMBL" id="JACGWO010000011">
    <property type="protein sequence ID" value="KAK4414736.1"/>
    <property type="molecule type" value="Genomic_DNA"/>
</dbReference>